<dbReference type="PANTHER" id="PTHR32256">
    <property type="match status" value="1"/>
</dbReference>
<dbReference type="InterPro" id="IPR053369">
    <property type="entry name" value="SrfA-induced_signal"/>
</dbReference>
<organism evidence="2 3">
    <name type="scientific">Clostridium cylindrosporum DSM 605</name>
    <dbReference type="NCBI Taxonomy" id="1121307"/>
    <lineage>
        <taxon>Bacteria</taxon>
        <taxon>Bacillati</taxon>
        <taxon>Bacillota</taxon>
        <taxon>Clostridia</taxon>
        <taxon>Eubacteriales</taxon>
        <taxon>Clostridiaceae</taxon>
        <taxon>Clostridium</taxon>
    </lineage>
</organism>
<dbReference type="SUPFAM" id="SSF69304">
    <property type="entry name" value="Tricorn protease N-terminal domain"/>
    <property type="match status" value="1"/>
</dbReference>
<evidence type="ECO:0000313" key="3">
    <source>
        <dbReference type="Proteomes" id="UP000036756"/>
    </source>
</evidence>
<dbReference type="STRING" id="1121307.CLCY_1c03120"/>
<protein>
    <submittedName>
        <fullName evidence="2">Serine/threonine protein kinase</fullName>
    </submittedName>
</protein>
<dbReference type="Pfam" id="PF16472">
    <property type="entry name" value="DUF5050"/>
    <property type="match status" value="1"/>
</dbReference>
<keyword evidence="2" id="KW-0418">Kinase</keyword>
<name>A0A0J8D9W0_CLOCY</name>
<feature type="domain" description="Prolow-density lipoprotein receptor-related protein 1-like beta-propeller" evidence="1">
    <location>
        <begin position="5"/>
        <end position="262"/>
    </location>
</feature>
<keyword evidence="3" id="KW-1185">Reference proteome</keyword>
<dbReference type="PANTHER" id="PTHR32256:SF17">
    <property type="entry name" value="EGF-LIKE DOMAIN-CONTAINING PROTEIN"/>
    <property type="match status" value="1"/>
</dbReference>
<keyword evidence="2" id="KW-0808">Transferase</keyword>
<evidence type="ECO:0000259" key="1">
    <source>
        <dbReference type="Pfam" id="PF16472"/>
    </source>
</evidence>
<evidence type="ECO:0000313" key="2">
    <source>
        <dbReference type="EMBL" id="KMT21078.1"/>
    </source>
</evidence>
<keyword evidence="2" id="KW-0723">Serine/threonine-protein kinase</keyword>
<proteinExistence type="predicted"/>
<dbReference type="RefSeq" id="WP_048571464.1">
    <property type="nucleotide sequence ID" value="NZ_LFVU01000028.1"/>
</dbReference>
<dbReference type="PATRIC" id="fig|1121307.3.peg.677"/>
<gene>
    <name evidence="2" type="ORF">CLCY_1c03120</name>
</gene>
<accession>A0A0J8D9W0</accession>
<comment type="caution">
    <text evidence="2">The sequence shown here is derived from an EMBL/GenBank/DDBJ whole genome shotgun (WGS) entry which is preliminary data.</text>
</comment>
<dbReference type="EMBL" id="LFVU01000028">
    <property type="protein sequence ID" value="KMT21078.1"/>
    <property type="molecule type" value="Genomic_DNA"/>
</dbReference>
<reference evidence="2 3" key="1">
    <citation type="submission" date="2015-06" db="EMBL/GenBank/DDBJ databases">
        <title>Draft genome sequence of the purine-degrading Clostridium cylindrosporum HC-1 (DSM 605).</title>
        <authorList>
            <person name="Poehlein A."/>
            <person name="Schiel-Bengelsdorf B."/>
            <person name="Bengelsdorf F."/>
            <person name="Daniel R."/>
            <person name="Duerre P."/>
        </authorList>
    </citation>
    <scope>NUCLEOTIDE SEQUENCE [LARGE SCALE GENOMIC DNA]</scope>
    <source>
        <strain evidence="2 3">DSM 605</strain>
    </source>
</reference>
<dbReference type="OrthoDB" id="1931397at2"/>
<dbReference type="InterPro" id="IPR032485">
    <property type="entry name" value="LRP1-like_beta_prop"/>
</dbReference>
<dbReference type="Proteomes" id="UP000036756">
    <property type="component" value="Unassembled WGS sequence"/>
</dbReference>
<dbReference type="GO" id="GO:0004674">
    <property type="term" value="F:protein serine/threonine kinase activity"/>
    <property type="evidence" value="ECO:0007669"/>
    <property type="project" value="UniProtKB-KW"/>
</dbReference>
<dbReference type="AlphaFoldDB" id="A0A0J8D9W0"/>
<sequence>MILGNTLSNICNNGLAAMYNEDIYFVNVYRGEDLYKVCGKMYSQITDDKVKYLNIINDTIYYVTLLGELKCVDVNGENVKKILDGPVENIIVTDEYIFYINLLDNYSIYRYDLRNSEIKKISSHICDKINLVDGYIYYIKCSEDLDWYGSGSMYRVDTSGENSEMLSDMLTSNIIVDKNYVYFTSDEYNYKLCRLNILNNKIEDVIELKVGSFNILGDSIYYANISDEGKLYKKLVDSGDNTKISDDIPENINIVGEYLYFANAAYGYPYRLYRMKLNGEEKQIV</sequence>